<evidence type="ECO:0000256" key="1">
    <source>
        <dbReference type="SAM" id="MobiDB-lite"/>
    </source>
</evidence>
<comment type="caution">
    <text evidence="2">The sequence shown here is derived from an EMBL/GenBank/DDBJ whole genome shotgun (WGS) entry which is preliminary data.</text>
</comment>
<accession>A0A834NZB1</accession>
<proteinExistence type="predicted"/>
<dbReference type="AlphaFoldDB" id="A0A834NZB1"/>
<evidence type="ECO:0000313" key="3">
    <source>
        <dbReference type="Proteomes" id="UP000600918"/>
    </source>
</evidence>
<sequence length="105" mass="11627">MEIAGLRFPDPPFQIFRPAGAAAKSFRFFVSGNAGGSILTTDPEEQCSDCPGSSKRMEGSELGEDSECRRWGRVGDINYSTNSLMDFGINFNVFELDELLWFCGK</sequence>
<organism evidence="2 3">
    <name type="scientific">Vespula pensylvanica</name>
    <name type="common">Western yellow jacket</name>
    <name type="synonym">Wasp</name>
    <dbReference type="NCBI Taxonomy" id="30213"/>
    <lineage>
        <taxon>Eukaryota</taxon>
        <taxon>Metazoa</taxon>
        <taxon>Ecdysozoa</taxon>
        <taxon>Arthropoda</taxon>
        <taxon>Hexapoda</taxon>
        <taxon>Insecta</taxon>
        <taxon>Pterygota</taxon>
        <taxon>Neoptera</taxon>
        <taxon>Endopterygota</taxon>
        <taxon>Hymenoptera</taxon>
        <taxon>Apocrita</taxon>
        <taxon>Aculeata</taxon>
        <taxon>Vespoidea</taxon>
        <taxon>Vespidae</taxon>
        <taxon>Vespinae</taxon>
        <taxon>Vespula</taxon>
    </lineage>
</organism>
<protein>
    <submittedName>
        <fullName evidence="2">Uncharacterized protein</fullName>
    </submittedName>
</protein>
<keyword evidence="3" id="KW-1185">Reference proteome</keyword>
<name>A0A834NZB1_VESPE</name>
<evidence type="ECO:0000313" key="2">
    <source>
        <dbReference type="EMBL" id="KAF7421613.1"/>
    </source>
</evidence>
<feature type="region of interest" description="Disordered" evidence="1">
    <location>
        <begin position="42"/>
        <end position="61"/>
    </location>
</feature>
<gene>
    <name evidence="2" type="ORF">H0235_009449</name>
</gene>
<dbReference type="Proteomes" id="UP000600918">
    <property type="component" value="Unassembled WGS sequence"/>
</dbReference>
<reference evidence="2" key="1">
    <citation type="journal article" date="2020" name="G3 (Bethesda)">
        <title>High-Quality Assemblies for Three Invasive Social Wasps from the &lt;i&gt;Vespula&lt;/i&gt; Genus.</title>
        <authorList>
            <person name="Harrop T.W.R."/>
            <person name="Guhlin J."/>
            <person name="McLaughlin G.M."/>
            <person name="Permina E."/>
            <person name="Stockwell P."/>
            <person name="Gilligan J."/>
            <person name="Le Lec M.F."/>
            <person name="Gruber M.A.M."/>
            <person name="Quinn O."/>
            <person name="Lovegrove M."/>
            <person name="Duncan E.J."/>
            <person name="Remnant E.J."/>
            <person name="Van Eeckhoven J."/>
            <person name="Graham B."/>
            <person name="Knapp R.A."/>
            <person name="Langford K.W."/>
            <person name="Kronenberg Z."/>
            <person name="Press M.O."/>
            <person name="Eacker S.M."/>
            <person name="Wilson-Rankin E.E."/>
            <person name="Purcell J."/>
            <person name="Lester P.J."/>
            <person name="Dearden P.K."/>
        </authorList>
    </citation>
    <scope>NUCLEOTIDE SEQUENCE</scope>
    <source>
        <strain evidence="2">Volc-1</strain>
    </source>
</reference>
<dbReference type="EMBL" id="JACSDY010000008">
    <property type="protein sequence ID" value="KAF7421613.1"/>
    <property type="molecule type" value="Genomic_DNA"/>
</dbReference>